<evidence type="ECO:0000313" key="2">
    <source>
        <dbReference type="EMBL" id="OZM57367.1"/>
    </source>
</evidence>
<keyword evidence="2" id="KW-0808">Transferase</keyword>
<dbReference type="Proteomes" id="UP000217083">
    <property type="component" value="Unassembled WGS sequence"/>
</dbReference>
<feature type="compositionally biased region" description="Basic residues" evidence="1">
    <location>
        <begin position="117"/>
        <end position="130"/>
    </location>
</feature>
<sequence length="183" mass="21204">MKFILIVGPQAVGKMTIGQELEKMTDLKLLHNHQTIDLLQPLFGFTPEMWKLSSMFREEIFKTAAQSDMYGLIFTYVCDFNAGTDAIDKICSIFEETGGEIYIVELEADVEERLKRNNTPHRLKHKPTKRNLRESEENLLQSHEQLRLNSLEGELDRENYVRINNTNLSALEVATRIKNTFQL</sequence>
<organism evidence="2 3">
    <name type="scientific">Lottiidibacillus patelloidae</name>
    <dbReference type="NCBI Taxonomy" id="2670334"/>
    <lineage>
        <taxon>Bacteria</taxon>
        <taxon>Bacillati</taxon>
        <taxon>Bacillota</taxon>
        <taxon>Bacilli</taxon>
        <taxon>Bacillales</taxon>
        <taxon>Bacillaceae</taxon>
        <taxon>Lottiidibacillus</taxon>
    </lineage>
</organism>
<dbReference type="AlphaFoldDB" id="A0A263BVL2"/>
<name>A0A263BVL2_9BACI</name>
<dbReference type="RefSeq" id="WP_094923974.1">
    <property type="nucleotide sequence ID" value="NZ_NPIA01000003.1"/>
</dbReference>
<comment type="caution">
    <text evidence="2">The sequence shown here is derived from an EMBL/GenBank/DDBJ whole genome shotgun (WGS) entry which is preliminary data.</text>
</comment>
<dbReference type="Gene3D" id="3.40.50.300">
    <property type="entry name" value="P-loop containing nucleotide triphosphate hydrolases"/>
    <property type="match status" value="1"/>
</dbReference>
<reference evidence="3" key="1">
    <citation type="submission" date="2017-08" db="EMBL/GenBank/DDBJ databases">
        <authorList>
            <person name="Huang Z."/>
        </authorList>
    </citation>
    <scope>NUCLEOTIDE SEQUENCE [LARGE SCALE GENOMIC DNA]</scope>
    <source>
        <strain evidence="3">SA5d-4</strain>
    </source>
</reference>
<gene>
    <name evidence="2" type="ORF">CIB95_07860</name>
</gene>
<evidence type="ECO:0000256" key="1">
    <source>
        <dbReference type="SAM" id="MobiDB-lite"/>
    </source>
</evidence>
<proteinExistence type="predicted"/>
<dbReference type="GO" id="GO:0016301">
    <property type="term" value="F:kinase activity"/>
    <property type="evidence" value="ECO:0007669"/>
    <property type="project" value="UniProtKB-KW"/>
</dbReference>
<dbReference type="EMBL" id="NPIA01000003">
    <property type="protein sequence ID" value="OZM57367.1"/>
    <property type="molecule type" value="Genomic_DNA"/>
</dbReference>
<keyword evidence="2" id="KW-0418">Kinase</keyword>
<dbReference type="SUPFAM" id="SSF52540">
    <property type="entry name" value="P-loop containing nucleoside triphosphate hydrolases"/>
    <property type="match status" value="1"/>
</dbReference>
<dbReference type="InterPro" id="IPR027417">
    <property type="entry name" value="P-loop_NTPase"/>
</dbReference>
<reference evidence="2 3" key="2">
    <citation type="submission" date="2017-09" db="EMBL/GenBank/DDBJ databases">
        <title>Bacillus patelloidae sp. nov., isolated from the intestinal tract of a marine limpet.</title>
        <authorList>
            <person name="Liu R."/>
            <person name="Dong C."/>
            <person name="Shao Z."/>
        </authorList>
    </citation>
    <scope>NUCLEOTIDE SEQUENCE [LARGE SCALE GENOMIC DNA]</scope>
    <source>
        <strain evidence="2 3">SA5d-4</strain>
    </source>
</reference>
<evidence type="ECO:0000313" key="3">
    <source>
        <dbReference type="Proteomes" id="UP000217083"/>
    </source>
</evidence>
<protein>
    <submittedName>
        <fullName evidence="2">Shikimate kinase</fullName>
    </submittedName>
</protein>
<feature type="region of interest" description="Disordered" evidence="1">
    <location>
        <begin position="117"/>
        <end position="137"/>
    </location>
</feature>
<accession>A0A263BVL2</accession>
<keyword evidence="3" id="KW-1185">Reference proteome</keyword>